<evidence type="ECO:0000313" key="3">
    <source>
        <dbReference type="EMBL" id="KAK4421184.1"/>
    </source>
</evidence>
<dbReference type="Proteomes" id="UP001293254">
    <property type="component" value="Unassembled WGS sequence"/>
</dbReference>
<sequence>MALTLFFQIIESCLCVWSQPVSVLGTQSHKIVLVLVSALSGNTALLNNGPNWEWVIGFFPSGYGVVTDVETSYTARIILITLVPFLILQLAMMFHSSSAKRIVILIALIITVVFAGCLHFYQIFQPWIQKQEI</sequence>
<evidence type="ECO:0000256" key="1">
    <source>
        <dbReference type="SAM" id="Phobius"/>
    </source>
</evidence>
<feature type="transmembrane region" description="Helical" evidence="1">
    <location>
        <begin position="102"/>
        <end position="124"/>
    </location>
</feature>
<keyword evidence="1" id="KW-0812">Transmembrane</keyword>
<comment type="caution">
    <text evidence="3">The sequence shown here is derived from an EMBL/GenBank/DDBJ whole genome shotgun (WGS) entry which is preliminary data.</text>
</comment>
<gene>
    <name evidence="3" type="ORF">Salat_2068900</name>
</gene>
<reference evidence="3" key="1">
    <citation type="submission" date="2020-06" db="EMBL/GenBank/DDBJ databases">
        <authorList>
            <person name="Li T."/>
            <person name="Hu X."/>
            <person name="Zhang T."/>
            <person name="Song X."/>
            <person name="Zhang H."/>
            <person name="Dai N."/>
            <person name="Sheng W."/>
            <person name="Hou X."/>
            <person name="Wei L."/>
        </authorList>
    </citation>
    <scope>NUCLEOTIDE SEQUENCE</scope>
    <source>
        <strain evidence="3">3651</strain>
        <tissue evidence="3">Leaf</tissue>
    </source>
</reference>
<dbReference type="EMBL" id="JACGWO010000008">
    <property type="protein sequence ID" value="KAK4421184.1"/>
    <property type="molecule type" value="Genomic_DNA"/>
</dbReference>
<feature type="transmembrane region" description="Helical" evidence="1">
    <location>
        <begin position="73"/>
        <end position="95"/>
    </location>
</feature>
<name>A0AAE1Y0Z1_9LAMI</name>
<organism evidence="3 4">
    <name type="scientific">Sesamum alatum</name>
    <dbReference type="NCBI Taxonomy" id="300844"/>
    <lineage>
        <taxon>Eukaryota</taxon>
        <taxon>Viridiplantae</taxon>
        <taxon>Streptophyta</taxon>
        <taxon>Embryophyta</taxon>
        <taxon>Tracheophyta</taxon>
        <taxon>Spermatophyta</taxon>
        <taxon>Magnoliopsida</taxon>
        <taxon>eudicotyledons</taxon>
        <taxon>Gunneridae</taxon>
        <taxon>Pentapetalae</taxon>
        <taxon>asterids</taxon>
        <taxon>lamiids</taxon>
        <taxon>Lamiales</taxon>
        <taxon>Pedaliaceae</taxon>
        <taxon>Sesamum</taxon>
    </lineage>
</organism>
<evidence type="ECO:0000313" key="4">
    <source>
        <dbReference type="Proteomes" id="UP001293254"/>
    </source>
</evidence>
<dbReference type="AlphaFoldDB" id="A0AAE1Y0Z1"/>
<reference evidence="3" key="2">
    <citation type="journal article" date="2024" name="Plant">
        <title>Genomic evolution and insights into agronomic trait innovations of Sesamum species.</title>
        <authorList>
            <person name="Miao H."/>
            <person name="Wang L."/>
            <person name="Qu L."/>
            <person name="Liu H."/>
            <person name="Sun Y."/>
            <person name="Le M."/>
            <person name="Wang Q."/>
            <person name="Wei S."/>
            <person name="Zheng Y."/>
            <person name="Lin W."/>
            <person name="Duan Y."/>
            <person name="Cao H."/>
            <person name="Xiong S."/>
            <person name="Wang X."/>
            <person name="Wei L."/>
            <person name="Li C."/>
            <person name="Ma Q."/>
            <person name="Ju M."/>
            <person name="Zhao R."/>
            <person name="Li G."/>
            <person name="Mu C."/>
            <person name="Tian Q."/>
            <person name="Mei H."/>
            <person name="Zhang T."/>
            <person name="Gao T."/>
            <person name="Zhang H."/>
        </authorList>
    </citation>
    <scope>NUCLEOTIDE SEQUENCE</scope>
    <source>
        <strain evidence="3">3651</strain>
    </source>
</reference>
<keyword evidence="1" id="KW-0472">Membrane</keyword>
<accession>A0AAE1Y0Z1</accession>
<feature type="signal peptide" evidence="2">
    <location>
        <begin position="1"/>
        <end position="18"/>
    </location>
</feature>
<keyword evidence="4" id="KW-1185">Reference proteome</keyword>
<evidence type="ECO:0000256" key="2">
    <source>
        <dbReference type="SAM" id="SignalP"/>
    </source>
</evidence>
<protein>
    <submittedName>
        <fullName evidence="3">Sodium/calcium exchanger NCL1</fullName>
    </submittedName>
</protein>
<proteinExistence type="predicted"/>
<keyword evidence="2" id="KW-0732">Signal</keyword>
<keyword evidence="1" id="KW-1133">Transmembrane helix</keyword>
<feature type="chain" id="PRO_5042146368" evidence="2">
    <location>
        <begin position="19"/>
        <end position="133"/>
    </location>
</feature>